<reference evidence="7" key="1">
    <citation type="submission" date="2022-08" db="EMBL/GenBank/DDBJ databases">
        <title>Novel sulfate-reducing endosymbionts in the free-living metamonad Anaeramoeba.</title>
        <authorList>
            <person name="Jerlstrom-Hultqvist J."/>
            <person name="Cepicka I."/>
            <person name="Gallot-Lavallee L."/>
            <person name="Salas-Leiva D."/>
            <person name="Curtis B.A."/>
            <person name="Zahonova K."/>
            <person name="Pipaliya S."/>
            <person name="Dacks J."/>
            <person name="Roger A.J."/>
        </authorList>
    </citation>
    <scope>NUCLEOTIDE SEQUENCE</scope>
    <source>
        <strain evidence="7">Schooner1</strain>
    </source>
</reference>
<dbReference type="SUPFAM" id="SSF52540">
    <property type="entry name" value="P-loop containing nucleoside triphosphate hydrolases"/>
    <property type="match status" value="2"/>
</dbReference>
<dbReference type="InterPro" id="IPR027417">
    <property type="entry name" value="P-loop_NTPase"/>
</dbReference>
<evidence type="ECO:0000313" key="7">
    <source>
        <dbReference type="EMBL" id="KAJ6244286.1"/>
    </source>
</evidence>
<dbReference type="InterPro" id="IPR038729">
    <property type="entry name" value="Rad50/SbcC_AAA"/>
</dbReference>
<dbReference type="PANTHER" id="PTHR45916">
    <property type="entry name" value="STRUCTURAL MAINTENANCE OF CHROMOSOMES PROTEIN 5"/>
    <property type="match status" value="1"/>
</dbReference>
<protein>
    <recommendedName>
        <fullName evidence="2">Structural maintenance of chromosomes protein 5</fullName>
    </recommendedName>
</protein>
<feature type="coiled-coil region" evidence="4">
    <location>
        <begin position="271"/>
        <end position="305"/>
    </location>
</feature>
<organism evidence="7 8">
    <name type="scientific">Anaeramoeba flamelloides</name>
    <dbReference type="NCBI Taxonomy" id="1746091"/>
    <lineage>
        <taxon>Eukaryota</taxon>
        <taxon>Metamonada</taxon>
        <taxon>Anaeramoebidae</taxon>
        <taxon>Anaeramoeba</taxon>
    </lineage>
</organism>
<dbReference type="Pfam" id="PF13476">
    <property type="entry name" value="AAA_23"/>
    <property type="match status" value="1"/>
</dbReference>
<dbReference type="EMBL" id="JAOAOG010000166">
    <property type="protein sequence ID" value="KAJ6244286.1"/>
    <property type="molecule type" value="Genomic_DNA"/>
</dbReference>
<feature type="coiled-coil region" evidence="4">
    <location>
        <begin position="401"/>
        <end position="503"/>
    </location>
</feature>
<keyword evidence="3 4" id="KW-0175">Coiled coil</keyword>
<gene>
    <name evidence="7" type="ORF">M0813_21551</name>
</gene>
<evidence type="ECO:0000313" key="8">
    <source>
        <dbReference type="Proteomes" id="UP001150062"/>
    </source>
</evidence>
<feature type="compositionally biased region" description="Basic residues" evidence="5">
    <location>
        <begin position="67"/>
        <end position="79"/>
    </location>
</feature>
<evidence type="ECO:0000256" key="3">
    <source>
        <dbReference type="ARBA" id="ARBA00023054"/>
    </source>
</evidence>
<evidence type="ECO:0000256" key="2">
    <source>
        <dbReference type="ARBA" id="ARBA00018687"/>
    </source>
</evidence>
<sequence>MSSSSDESSGESDIARKRKNNFNDSNDVKCRRNNKKKNKQKHSFSKEKEIEIEFSSQDNDEKQNEKTKRKNKKKHKQKKEKLDEQEEEEINFNLSDFDPEETKEYKIGSIKRLYMKNFMTFNECEFFPGPRLNLILGPNGSGKSSIISAIALALGAHTNVFGRQEKMNEFIKFGEDEAFIEIELFMGNNKPTATIGRRIIDNRSEWRLNGKKSTAKEIQLINKKLGIQVNNLCQFLPQDKVYEFSAISPALLLEKTESVVDPVIHEKHLFLKNNKKVQEDIELEIEKLKQDRIAVEQKNQSIKKQVQTYLKLKQLKSDLVLLEQKLVYLRYEEAKKFLQQSATELNRIREEQKRLTKIYNPILAKKKKIRLIQDRAEKKIQTAFRKVRLGKEITTKDLDNLEKLEMKSDENRNRIQTLKDRKKNTRIEIEKKTQEIDQYSQQMENFNITEIKTESKKLNHKIRQVTELQIQLQRKKLNINNEIRQKNQKFQNVKNTVLKLRDEKIRILRAFNKGGNNPVFDAYQWIQRNKSLFKKRIFGPVALEINPKDQYAANCITLHVPMEKLKTFIFQCKEDLDTFYREGFKKNDFKVACKYFIPNQRDYPRIINDEEKKKYQIDKFLDEVIEGKPIIIEYLKYYSQIHNCVVIRKKNVDIIENLLKNTPIKCIFTPEQRYLKRRTYIGTNSTMINTIARSRLYGEIKESEKELDLQRKLKRIEEKILSKRKVVEEIQNDEDEQAKIIRGLSQKKNTFNNDLKKYKNLHSKKRIVQRKIEILNKQKDSKNEINSLKKQLDKISKEREETIQNLSNKIEKYFQAVTEENFAKIEKQLLKKQEIKLNNQCNQQNFELKEINKKLFEHERIVNRLKDQCLLLIKRRKEKIPELNDDIMKDFEKLSDDSDEIAEMINILQTQISLKPNVPRAVFDQYNDREKHQNELTEKIKKKYQELHDNNNNIKETEKTWLKGIEKIIQKINRHFSTLFAELGAVGEVQLIKDPNRDYSKFELHILVKFRDETNLHILRANRQSGGERAVTTALFLMALQNLIECPFRVVDELNQGMDPQNEKTTFNLIVKFVCRPNVPQYFMVTPKLLPGLNLTKDIACHIVFNSSFIPKNPKLWFIPNIVKFGNKNNQLRRKRKTKKKKN</sequence>
<name>A0ABQ8YI79_9EUKA</name>
<feature type="compositionally biased region" description="Basic residues" evidence="5">
    <location>
        <begin position="31"/>
        <end position="43"/>
    </location>
</feature>
<evidence type="ECO:0000256" key="5">
    <source>
        <dbReference type="SAM" id="MobiDB-lite"/>
    </source>
</evidence>
<proteinExistence type="inferred from homology"/>
<evidence type="ECO:0000256" key="4">
    <source>
        <dbReference type="SAM" id="Coils"/>
    </source>
</evidence>
<comment type="similarity">
    <text evidence="1">Belongs to the SMC family. SMC5 subfamily.</text>
</comment>
<feature type="region of interest" description="Disordered" evidence="5">
    <location>
        <begin position="1"/>
        <end position="88"/>
    </location>
</feature>
<comment type="caution">
    <text evidence="7">The sequence shown here is derived from an EMBL/GenBank/DDBJ whole genome shotgun (WGS) entry which is preliminary data.</text>
</comment>
<evidence type="ECO:0000259" key="6">
    <source>
        <dbReference type="Pfam" id="PF13476"/>
    </source>
</evidence>
<feature type="coiled-coil region" evidence="4">
    <location>
        <begin position="713"/>
        <end position="812"/>
    </location>
</feature>
<feature type="domain" description="Rad50/SbcC-type AAA" evidence="6">
    <location>
        <begin position="112"/>
        <end position="326"/>
    </location>
</feature>
<evidence type="ECO:0000256" key="1">
    <source>
        <dbReference type="ARBA" id="ARBA00010171"/>
    </source>
</evidence>
<dbReference type="Proteomes" id="UP001150062">
    <property type="component" value="Unassembled WGS sequence"/>
</dbReference>
<dbReference type="PANTHER" id="PTHR45916:SF1">
    <property type="entry name" value="STRUCTURAL MAINTENANCE OF CHROMOSOMES PROTEIN 5"/>
    <property type="match status" value="1"/>
</dbReference>
<dbReference type="Gene3D" id="3.40.50.300">
    <property type="entry name" value="P-loop containing nucleotide triphosphate hydrolases"/>
    <property type="match status" value="2"/>
</dbReference>
<accession>A0ABQ8YI79</accession>
<keyword evidence="8" id="KW-1185">Reference proteome</keyword>